<keyword evidence="5" id="KW-0862">Zinc</keyword>
<evidence type="ECO:0000256" key="11">
    <source>
        <dbReference type="ARBA" id="ARBA00023306"/>
    </source>
</evidence>
<dbReference type="InterPro" id="IPR006612">
    <property type="entry name" value="THAP_Znf"/>
</dbReference>
<dbReference type="Gene3D" id="6.20.210.20">
    <property type="entry name" value="THAP domain"/>
    <property type="match status" value="1"/>
</dbReference>
<accession>A0A232F0J2</accession>
<comment type="subcellular location">
    <subcellularLocation>
        <location evidence="1">Nucleus</location>
        <location evidence="1">Nucleoplasm</location>
    </subcellularLocation>
</comment>
<evidence type="ECO:0000256" key="6">
    <source>
        <dbReference type="ARBA" id="ARBA00023015"/>
    </source>
</evidence>
<comment type="caution">
    <text evidence="14">The sequence shown here is derived from an EMBL/GenBank/DDBJ whole genome shotgun (WGS) entry which is preliminary data.</text>
</comment>
<evidence type="ECO:0000256" key="5">
    <source>
        <dbReference type="ARBA" id="ARBA00022833"/>
    </source>
</evidence>
<feature type="domain" description="THAP-type" evidence="13">
    <location>
        <begin position="1"/>
        <end position="96"/>
    </location>
</feature>
<dbReference type="InterPro" id="IPR026516">
    <property type="entry name" value="THAP1/10"/>
</dbReference>
<evidence type="ECO:0000256" key="9">
    <source>
        <dbReference type="ARBA" id="ARBA00023163"/>
    </source>
</evidence>
<dbReference type="PROSITE" id="PS50950">
    <property type="entry name" value="ZF_THAP"/>
    <property type="match status" value="1"/>
</dbReference>
<keyword evidence="6" id="KW-0805">Transcription regulation</keyword>
<dbReference type="PANTHER" id="PTHR46600:SF1">
    <property type="entry name" value="THAP DOMAIN-CONTAINING PROTEIN 1"/>
    <property type="match status" value="1"/>
</dbReference>
<sequence length="515" mass="59284">MPSACAVPSCKTGKSNKLKQRLSIFKVPNNDDLRKKWENAIPDVSSLKTTQYVCERHFEEQYIIRRYIKQDNEGNVIADIPYKRPRLQVNTVPSLFKEYIKPLNINENNENKLEPIQNDCMTNTLPQLPPSNDDFGSIINGIEIPLQPSCENSQLFANLSMQDCNLFNSNASEKLLTSCSIDLDDEKRVVNDDVNLSKSNQCQNVDCSGKIECTDYELLTTAFTVKNKNYGANADTLQIKEELNITRSITGELDSTLYTVNYETCNTVDILDLDHNYTVNMPKTLKYSNTVCKYHYISNNILIAHIETHVRFTHIKMLMILGIDGENIVLPQFWSISECYAKNGKKLVFTYTHIQTKDITVSTVLHKCVTIDFCDGQIQYFVYGRQINEVSHLKLPNIFSKSTILPILLKKFQAMRACEGIESSLNLIKESHEMDTLCFGYNYHHRQCSLLSSTKICEHCNKLQKTILRRRLRSLHRAKKTNIVLTTLNIMDSQKLQLLKRKLYREKKRLKNMSS</sequence>
<evidence type="ECO:0000256" key="2">
    <source>
        <dbReference type="ARBA" id="ARBA00006177"/>
    </source>
</evidence>
<dbReference type="OrthoDB" id="7698657at2759"/>
<dbReference type="Proteomes" id="UP000215335">
    <property type="component" value="Unassembled WGS sequence"/>
</dbReference>
<evidence type="ECO:0000256" key="7">
    <source>
        <dbReference type="ARBA" id="ARBA00023054"/>
    </source>
</evidence>
<keyword evidence="8 12" id="KW-0238">DNA-binding</keyword>
<dbReference type="SUPFAM" id="SSF57716">
    <property type="entry name" value="Glucocorticoid receptor-like (DNA-binding domain)"/>
    <property type="match status" value="1"/>
</dbReference>
<proteinExistence type="inferred from homology"/>
<keyword evidence="10" id="KW-0539">Nucleus</keyword>
<evidence type="ECO:0000259" key="13">
    <source>
        <dbReference type="PROSITE" id="PS50950"/>
    </source>
</evidence>
<keyword evidence="3" id="KW-0479">Metal-binding</keyword>
<dbReference type="InterPro" id="IPR038441">
    <property type="entry name" value="THAP_Znf_sf"/>
</dbReference>
<dbReference type="GO" id="GO:0008270">
    <property type="term" value="F:zinc ion binding"/>
    <property type="evidence" value="ECO:0007669"/>
    <property type="project" value="UniProtKB-KW"/>
</dbReference>
<keyword evidence="11" id="KW-0131">Cell cycle</keyword>
<evidence type="ECO:0000256" key="3">
    <source>
        <dbReference type="ARBA" id="ARBA00022723"/>
    </source>
</evidence>
<dbReference type="EMBL" id="NNAY01001407">
    <property type="protein sequence ID" value="OXU24079.1"/>
    <property type="molecule type" value="Genomic_DNA"/>
</dbReference>
<evidence type="ECO:0000256" key="10">
    <source>
        <dbReference type="ARBA" id="ARBA00023242"/>
    </source>
</evidence>
<evidence type="ECO:0000313" key="15">
    <source>
        <dbReference type="Proteomes" id="UP000215335"/>
    </source>
</evidence>
<dbReference type="GO" id="GO:0005654">
    <property type="term" value="C:nucleoplasm"/>
    <property type="evidence" value="ECO:0007669"/>
    <property type="project" value="UniProtKB-SubCell"/>
</dbReference>
<evidence type="ECO:0000256" key="1">
    <source>
        <dbReference type="ARBA" id="ARBA00004642"/>
    </source>
</evidence>
<dbReference type="Pfam" id="PF05485">
    <property type="entry name" value="THAP"/>
    <property type="match status" value="1"/>
</dbReference>
<reference evidence="14 15" key="1">
    <citation type="journal article" date="2017" name="Curr. Biol.">
        <title>The Evolution of Venom by Co-option of Single-Copy Genes.</title>
        <authorList>
            <person name="Martinson E.O."/>
            <person name="Mrinalini"/>
            <person name="Kelkar Y.D."/>
            <person name="Chang C.H."/>
            <person name="Werren J.H."/>
        </authorList>
    </citation>
    <scope>NUCLEOTIDE SEQUENCE [LARGE SCALE GENOMIC DNA]</scope>
    <source>
        <strain evidence="14 15">Alberta</strain>
        <tissue evidence="14">Whole body</tissue>
    </source>
</reference>
<comment type="similarity">
    <text evidence="2">Belongs to the THAP1 family.</text>
</comment>
<dbReference type="PANTHER" id="PTHR46600">
    <property type="entry name" value="THAP DOMAIN-CONTAINING"/>
    <property type="match status" value="1"/>
</dbReference>
<dbReference type="SMART" id="SM00980">
    <property type="entry name" value="THAP"/>
    <property type="match status" value="1"/>
</dbReference>
<keyword evidence="15" id="KW-1185">Reference proteome</keyword>
<keyword evidence="9" id="KW-0804">Transcription</keyword>
<keyword evidence="7" id="KW-0175">Coiled coil</keyword>
<evidence type="ECO:0000313" key="14">
    <source>
        <dbReference type="EMBL" id="OXU24079.1"/>
    </source>
</evidence>
<evidence type="ECO:0000256" key="8">
    <source>
        <dbReference type="ARBA" id="ARBA00023125"/>
    </source>
</evidence>
<evidence type="ECO:0000256" key="4">
    <source>
        <dbReference type="ARBA" id="ARBA00022771"/>
    </source>
</evidence>
<evidence type="ECO:0000256" key="12">
    <source>
        <dbReference type="PROSITE-ProRule" id="PRU00309"/>
    </source>
</evidence>
<name>A0A232F0J2_9HYME</name>
<protein>
    <recommendedName>
        <fullName evidence="13">THAP-type domain-containing protein</fullName>
    </recommendedName>
</protein>
<dbReference type="GO" id="GO:0043565">
    <property type="term" value="F:sequence-specific DNA binding"/>
    <property type="evidence" value="ECO:0007669"/>
    <property type="project" value="InterPro"/>
</dbReference>
<keyword evidence="4 12" id="KW-0863">Zinc-finger</keyword>
<organism evidence="14 15">
    <name type="scientific">Trichomalopsis sarcophagae</name>
    <dbReference type="NCBI Taxonomy" id="543379"/>
    <lineage>
        <taxon>Eukaryota</taxon>
        <taxon>Metazoa</taxon>
        <taxon>Ecdysozoa</taxon>
        <taxon>Arthropoda</taxon>
        <taxon>Hexapoda</taxon>
        <taxon>Insecta</taxon>
        <taxon>Pterygota</taxon>
        <taxon>Neoptera</taxon>
        <taxon>Endopterygota</taxon>
        <taxon>Hymenoptera</taxon>
        <taxon>Apocrita</taxon>
        <taxon>Proctotrupomorpha</taxon>
        <taxon>Chalcidoidea</taxon>
        <taxon>Pteromalidae</taxon>
        <taxon>Pteromalinae</taxon>
        <taxon>Trichomalopsis</taxon>
    </lineage>
</organism>
<dbReference type="AlphaFoldDB" id="A0A232F0J2"/>
<gene>
    <name evidence="14" type="ORF">TSAR_000856</name>
</gene>